<evidence type="ECO:0000313" key="1">
    <source>
        <dbReference type="EMBL" id="CAI9705176.1"/>
    </source>
</evidence>
<reference evidence="1" key="1">
    <citation type="submission" date="2023-05" db="EMBL/GenBank/DDBJ databases">
        <authorList>
            <consortium name="ELIXIR-Norway"/>
        </authorList>
    </citation>
    <scope>NUCLEOTIDE SEQUENCE</scope>
</reference>
<evidence type="ECO:0000313" key="2">
    <source>
        <dbReference type="Proteomes" id="UP001162501"/>
    </source>
</evidence>
<gene>
    <name evidence="1" type="ORF">MRATA1EN3_LOCUS16389</name>
</gene>
<dbReference type="EMBL" id="OX596112">
    <property type="protein sequence ID" value="CAI9705176.1"/>
    <property type="molecule type" value="Genomic_DNA"/>
</dbReference>
<accession>A0ACB0EX08</accession>
<sequence length="217" mass="23957">MSLQSFEVNIYLAQVLFTIVDPPFYFLGFLATKLLGCKRTQTGSMLLSGVFIVTCAMIPLDHIFLRITMAVIGKGCLIGSINCLLMYMGELYPTVMRRRGMNVTNCLANIGSIMSPLVGMTSDLYPSLPLFIYGGVLVAACPITAPLPETLGLPLPITLQDLERRQKAALAARRRGGSCRERWVPLERPEQVLSSRIRAEARRVKGSPLPPMDLLRL</sequence>
<dbReference type="Proteomes" id="UP001162501">
    <property type="component" value="Chromosome 28"/>
</dbReference>
<name>A0ACB0EX08_RANTA</name>
<proteinExistence type="predicted"/>
<protein>
    <submittedName>
        <fullName evidence="1">Uncharacterized protein</fullName>
    </submittedName>
</protein>
<organism evidence="1 2">
    <name type="scientific">Rangifer tarandus platyrhynchus</name>
    <name type="common">Svalbard reindeer</name>
    <dbReference type="NCBI Taxonomy" id="3082113"/>
    <lineage>
        <taxon>Eukaryota</taxon>
        <taxon>Metazoa</taxon>
        <taxon>Chordata</taxon>
        <taxon>Craniata</taxon>
        <taxon>Vertebrata</taxon>
        <taxon>Euteleostomi</taxon>
        <taxon>Mammalia</taxon>
        <taxon>Eutheria</taxon>
        <taxon>Laurasiatheria</taxon>
        <taxon>Artiodactyla</taxon>
        <taxon>Ruminantia</taxon>
        <taxon>Pecora</taxon>
        <taxon>Cervidae</taxon>
        <taxon>Odocoileinae</taxon>
        <taxon>Rangifer</taxon>
    </lineage>
</organism>